<dbReference type="RefSeq" id="WP_281094372.1">
    <property type="nucleotide sequence ID" value="NZ_JARYZI010000006.1"/>
</dbReference>
<proteinExistence type="predicted"/>
<accession>A0ABT6NDQ8</accession>
<dbReference type="Proteomes" id="UP001158045">
    <property type="component" value="Unassembled WGS sequence"/>
</dbReference>
<evidence type="ECO:0008006" key="3">
    <source>
        <dbReference type="Google" id="ProtNLM"/>
    </source>
</evidence>
<dbReference type="EMBL" id="JARYZI010000006">
    <property type="protein sequence ID" value="MDH8678521.1"/>
    <property type="molecule type" value="Genomic_DNA"/>
</dbReference>
<dbReference type="Gene3D" id="3.40.190.10">
    <property type="entry name" value="Periplasmic binding protein-like II"/>
    <property type="match status" value="1"/>
</dbReference>
<organism evidence="1 2">
    <name type="scientific">Fusibacter bizertensis</name>
    <dbReference type="NCBI Taxonomy" id="1488331"/>
    <lineage>
        <taxon>Bacteria</taxon>
        <taxon>Bacillati</taxon>
        <taxon>Bacillota</taxon>
        <taxon>Clostridia</taxon>
        <taxon>Eubacteriales</taxon>
        <taxon>Eubacteriales Family XII. Incertae Sedis</taxon>
        <taxon>Fusibacter</taxon>
    </lineage>
</organism>
<dbReference type="PROSITE" id="PS51257">
    <property type="entry name" value="PROKAR_LIPOPROTEIN"/>
    <property type="match status" value="1"/>
</dbReference>
<dbReference type="SUPFAM" id="SSF53850">
    <property type="entry name" value="Periplasmic binding protein-like II"/>
    <property type="match status" value="1"/>
</dbReference>
<protein>
    <recommendedName>
        <fullName evidence="3">ABC transporter substrate-binding protein</fullName>
    </recommendedName>
</protein>
<evidence type="ECO:0000313" key="1">
    <source>
        <dbReference type="EMBL" id="MDH8678521.1"/>
    </source>
</evidence>
<sequence>MYKHKNLVRFIMLIFTLLMVLSGCELKKNNIEGQIIESQPTNESLQKYNEDVVSITCASSEGLASYSLTKLLYEQPMLLEDVVIDYTLYNDLPKLKEALSSSEPSIAVLPFTLAIEVLSKSEDYRLLGVVKGNNHVILGIKSLTDVKGNAIKVYDPSGFKGLYSSSIKRLTHDLALKGMVLDRDYTLSYVDKMEDMVQTQTNQLLMIEEVYLGYEEFDAFSSYVTLDEVEDYQLAVIILNATDEVYPELASSFENTFYKSCLWLSAYPERAVAYANQLNTTQTNMPVRSMYYFAAYRSTGQIIQMLDWLGYRQEIKDSVEKWVYETQ</sequence>
<name>A0ABT6NDQ8_9FIRM</name>
<keyword evidence="2" id="KW-1185">Reference proteome</keyword>
<comment type="caution">
    <text evidence="1">The sequence shown here is derived from an EMBL/GenBank/DDBJ whole genome shotgun (WGS) entry which is preliminary data.</text>
</comment>
<reference evidence="1 2" key="1">
    <citation type="submission" date="2023-04" db="EMBL/GenBank/DDBJ databases">
        <title>Fusibacter bizertensis strain WBS, isolated from littoral bottom sediments of the Arctic seas - biochemical and genomic analysis.</title>
        <authorList>
            <person name="Brioukhanov A.L."/>
        </authorList>
    </citation>
    <scope>NUCLEOTIDE SEQUENCE [LARGE SCALE GENOMIC DNA]</scope>
    <source>
        <strain evidence="1 2">WBS</strain>
    </source>
</reference>
<evidence type="ECO:0000313" key="2">
    <source>
        <dbReference type="Proteomes" id="UP001158045"/>
    </source>
</evidence>
<gene>
    <name evidence="1" type="ORF">QE109_10210</name>
</gene>